<proteinExistence type="predicted"/>
<feature type="domain" description="VOC" evidence="1">
    <location>
        <begin position="2"/>
        <end position="130"/>
    </location>
</feature>
<protein>
    <submittedName>
        <fullName evidence="2">Glyoxalase</fullName>
    </submittedName>
</protein>
<dbReference type="STRING" id="1563681.BFP71_10330"/>
<dbReference type="InterPro" id="IPR004360">
    <property type="entry name" value="Glyas_Fos-R_dOase_dom"/>
</dbReference>
<gene>
    <name evidence="2" type="ORF">BFP71_10330</name>
</gene>
<dbReference type="InterPro" id="IPR029068">
    <property type="entry name" value="Glyas_Bleomycin-R_OHBP_Dase"/>
</dbReference>
<sequence>MVLEHVALWTYKLDELKDFYVKYFDGKAGKKYNNVAKKFSSYFLEFESGARLELMQMPKIPAHSYDIRKQFTGLIHIAFGLNSQEEVTKLTERLQRDGFEVIEPLRVTGDGYFESVILDPDENRVELTYKL</sequence>
<organism evidence="2 3">
    <name type="scientific">Roseivirga misakiensis</name>
    <dbReference type="NCBI Taxonomy" id="1563681"/>
    <lineage>
        <taxon>Bacteria</taxon>
        <taxon>Pseudomonadati</taxon>
        <taxon>Bacteroidota</taxon>
        <taxon>Cytophagia</taxon>
        <taxon>Cytophagales</taxon>
        <taxon>Roseivirgaceae</taxon>
        <taxon>Roseivirga</taxon>
    </lineage>
</organism>
<reference evidence="2 3" key="1">
    <citation type="submission" date="2016-08" db="EMBL/GenBank/DDBJ databases">
        <title>Draft genome of Fabibacter sp. strain SK-8.</title>
        <authorList>
            <person name="Wong S.-K."/>
            <person name="Hamasaki K."/>
            <person name="Yoshizawa S."/>
        </authorList>
    </citation>
    <scope>NUCLEOTIDE SEQUENCE [LARGE SCALE GENOMIC DNA]</scope>
    <source>
        <strain evidence="2 3">SK-8</strain>
    </source>
</reference>
<dbReference type="PANTHER" id="PTHR36113:SF1">
    <property type="entry name" value="GLYOXALASE_BLEOMYCIN RESISTANCE PROTEIN_DIOXYGENASE"/>
    <property type="match status" value="1"/>
</dbReference>
<dbReference type="Gene3D" id="3.10.180.10">
    <property type="entry name" value="2,3-Dihydroxybiphenyl 1,2-Dioxygenase, domain 1"/>
    <property type="match status" value="1"/>
</dbReference>
<accession>A0A1E5SLG5</accession>
<evidence type="ECO:0000313" key="2">
    <source>
        <dbReference type="EMBL" id="OEJ99933.1"/>
    </source>
</evidence>
<keyword evidence="3" id="KW-1185">Reference proteome</keyword>
<dbReference type="Pfam" id="PF00903">
    <property type="entry name" value="Glyoxalase"/>
    <property type="match status" value="1"/>
</dbReference>
<dbReference type="PROSITE" id="PS51819">
    <property type="entry name" value="VOC"/>
    <property type="match status" value="1"/>
</dbReference>
<dbReference type="InterPro" id="IPR051332">
    <property type="entry name" value="Fosfomycin_Res_Enzymes"/>
</dbReference>
<dbReference type="OrthoDB" id="9789012at2"/>
<name>A0A1E5SLG5_9BACT</name>
<comment type="caution">
    <text evidence="2">The sequence shown here is derived from an EMBL/GenBank/DDBJ whole genome shotgun (WGS) entry which is preliminary data.</text>
</comment>
<dbReference type="Proteomes" id="UP000095552">
    <property type="component" value="Unassembled WGS sequence"/>
</dbReference>
<dbReference type="PANTHER" id="PTHR36113">
    <property type="entry name" value="LYASE, PUTATIVE-RELATED-RELATED"/>
    <property type="match status" value="1"/>
</dbReference>
<dbReference type="EMBL" id="MDGQ01000005">
    <property type="protein sequence ID" value="OEJ99933.1"/>
    <property type="molecule type" value="Genomic_DNA"/>
</dbReference>
<evidence type="ECO:0000259" key="1">
    <source>
        <dbReference type="PROSITE" id="PS51819"/>
    </source>
</evidence>
<dbReference type="AlphaFoldDB" id="A0A1E5SLG5"/>
<dbReference type="RefSeq" id="WP_069835396.1">
    <property type="nucleotide sequence ID" value="NZ_MDGQ01000005.1"/>
</dbReference>
<evidence type="ECO:0000313" key="3">
    <source>
        <dbReference type="Proteomes" id="UP000095552"/>
    </source>
</evidence>
<dbReference type="SUPFAM" id="SSF54593">
    <property type="entry name" value="Glyoxalase/Bleomycin resistance protein/Dihydroxybiphenyl dioxygenase"/>
    <property type="match status" value="1"/>
</dbReference>
<dbReference type="InterPro" id="IPR037523">
    <property type="entry name" value="VOC_core"/>
</dbReference>